<evidence type="ECO:0000313" key="4">
    <source>
        <dbReference type="Proteomes" id="UP001458946"/>
    </source>
</evidence>
<keyword evidence="1" id="KW-0812">Transmembrane</keyword>
<gene>
    <name evidence="3" type="ORF">Dxin01_00664</name>
</gene>
<dbReference type="SUPFAM" id="SSF55073">
    <property type="entry name" value="Nucleotide cyclase"/>
    <property type="match status" value="1"/>
</dbReference>
<keyword evidence="4" id="KW-1185">Reference proteome</keyword>
<feature type="transmembrane region" description="Helical" evidence="1">
    <location>
        <begin position="136"/>
        <end position="153"/>
    </location>
</feature>
<feature type="transmembrane region" description="Helical" evidence="1">
    <location>
        <begin position="99"/>
        <end position="116"/>
    </location>
</feature>
<evidence type="ECO:0000256" key="1">
    <source>
        <dbReference type="SAM" id="Phobius"/>
    </source>
</evidence>
<evidence type="ECO:0000313" key="3">
    <source>
        <dbReference type="EMBL" id="GAA5500936.1"/>
    </source>
</evidence>
<keyword evidence="1" id="KW-0472">Membrane</keyword>
<dbReference type="NCBIfam" id="TIGR00254">
    <property type="entry name" value="GGDEF"/>
    <property type="match status" value="1"/>
</dbReference>
<feature type="transmembrane region" description="Helical" evidence="1">
    <location>
        <begin position="184"/>
        <end position="207"/>
    </location>
</feature>
<name>A0ABP9V8B3_9DEIO</name>
<dbReference type="PROSITE" id="PS50887">
    <property type="entry name" value="GGDEF"/>
    <property type="match status" value="1"/>
</dbReference>
<feature type="transmembrane region" description="Helical" evidence="1">
    <location>
        <begin position="75"/>
        <end position="92"/>
    </location>
</feature>
<dbReference type="SMART" id="SM00267">
    <property type="entry name" value="GGDEF"/>
    <property type="match status" value="1"/>
</dbReference>
<dbReference type="PANTHER" id="PTHR45138:SF24">
    <property type="entry name" value="DIGUANYLATE CYCLASE DGCC-RELATED"/>
    <property type="match status" value="1"/>
</dbReference>
<dbReference type="EMBL" id="BAABRN010000005">
    <property type="protein sequence ID" value="GAA5500936.1"/>
    <property type="molecule type" value="Genomic_DNA"/>
</dbReference>
<dbReference type="InterPro" id="IPR050469">
    <property type="entry name" value="Diguanylate_Cyclase"/>
</dbReference>
<protein>
    <recommendedName>
        <fullName evidence="2">GGDEF domain-containing protein</fullName>
    </recommendedName>
</protein>
<feature type="transmembrane region" description="Helical" evidence="1">
    <location>
        <begin position="160"/>
        <end position="178"/>
    </location>
</feature>
<dbReference type="InterPro" id="IPR043128">
    <property type="entry name" value="Rev_trsase/Diguanyl_cyclase"/>
</dbReference>
<dbReference type="Pfam" id="PF00990">
    <property type="entry name" value="GGDEF"/>
    <property type="match status" value="1"/>
</dbReference>
<proteinExistence type="predicted"/>
<dbReference type="RefSeq" id="WP_353540913.1">
    <property type="nucleotide sequence ID" value="NZ_BAABRN010000005.1"/>
</dbReference>
<sequence>MERKSVLDRLHTTRASQQSHPAWSALHLYLSGHEPAEDERVLRRTAISLSWIQAGAVLAALWVQAPDYDPLDRVALPLLAFLNLVVIVVLWQTRLSVRWTNLSSFFFAALYLLLAYDHQFRVFAPKWGVLSENTYWFAALNVAAYLIFPARLAGGFVRGIVGLVVLLSVWHLLIDPVATGQKQLIGSVAQFVIVLLVTALLQAHLGAIRDRMVSMRLAAHQDALTGIANRRAAEERLARLEQSRQTYTVVLFDIDHFKQVNDRYGHAVGDRVLRMVAQHAAQFVPPEGQLSRWGGEEFLMILPATPESKLRGHLDDLRGELSRLSFGDFEGITVCMGVAEARAGEPSAEVVQRADYAMYFAKHSGRNAVHFAQSSPDLSVAAHA</sequence>
<reference evidence="3 4" key="1">
    <citation type="submission" date="2024-02" db="EMBL/GenBank/DDBJ databases">
        <title>Deinococcus xinjiangensis NBRC 107630.</title>
        <authorList>
            <person name="Ichikawa N."/>
            <person name="Katano-Makiyama Y."/>
            <person name="Hidaka K."/>
        </authorList>
    </citation>
    <scope>NUCLEOTIDE SEQUENCE [LARGE SCALE GENOMIC DNA]</scope>
    <source>
        <strain evidence="3 4">NBRC 107630</strain>
    </source>
</reference>
<dbReference type="PANTHER" id="PTHR45138">
    <property type="entry name" value="REGULATORY COMPONENTS OF SENSORY TRANSDUCTION SYSTEM"/>
    <property type="match status" value="1"/>
</dbReference>
<accession>A0ABP9V8B3</accession>
<dbReference type="InterPro" id="IPR000160">
    <property type="entry name" value="GGDEF_dom"/>
</dbReference>
<dbReference type="Gene3D" id="3.30.70.270">
    <property type="match status" value="1"/>
</dbReference>
<dbReference type="Proteomes" id="UP001458946">
    <property type="component" value="Unassembled WGS sequence"/>
</dbReference>
<dbReference type="InterPro" id="IPR029787">
    <property type="entry name" value="Nucleotide_cyclase"/>
</dbReference>
<organism evidence="3 4">
    <name type="scientific">Deinococcus xinjiangensis</name>
    <dbReference type="NCBI Taxonomy" id="457454"/>
    <lineage>
        <taxon>Bacteria</taxon>
        <taxon>Thermotogati</taxon>
        <taxon>Deinococcota</taxon>
        <taxon>Deinococci</taxon>
        <taxon>Deinococcales</taxon>
        <taxon>Deinococcaceae</taxon>
        <taxon>Deinococcus</taxon>
    </lineage>
</organism>
<feature type="domain" description="GGDEF" evidence="2">
    <location>
        <begin position="245"/>
        <end position="374"/>
    </location>
</feature>
<evidence type="ECO:0000259" key="2">
    <source>
        <dbReference type="PROSITE" id="PS50887"/>
    </source>
</evidence>
<dbReference type="CDD" id="cd01949">
    <property type="entry name" value="GGDEF"/>
    <property type="match status" value="1"/>
</dbReference>
<feature type="transmembrane region" description="Helical" evidence="1">
    <location>
        <begin position="46"/>
        <end position="63"/>
    </location>
</feature>
<keyword evidence="1" id="KW-1133">Transmembrane helix</keyword>
<comment type="caution">
    <text evidence="3">The sequence shown here is derived from an EMBL/GenBank/DDBJ whole genome shotgun (WGS) entry which is preliminary data.</text>
</comment>